<proteinExistence type="predicted"/>
<evidence type="ECO:0000256" key="1">
    <source>
        <dbReference type="SAM" id="Phobius"/>
    </source>
</evidence>
<dbReference type="InterPro" id="IPR024232">
    <property type="entry name" value="SpoIIIAH"/>
</dbReference>
<protein>
    <recommendedName>
        <fullName evidence="4">Stage III sporulation protein AH</fullName>
    </recommendedName>
</protein>
<dbReference type="InterPro" id="IPR038503">
    <property type="entry name" value="SpoIIIAH_sf"/>
</dbReference>
<dbReference type="AlphaFoldDB" id="A0A101HS17"/>
<dbReference type="Proteomes" id="UP000054705">
    <property type="component" value="Unassembled WGS sequence"/>
</dbReference>
<keyword evidence="1" id="KW-1133">Transmembrane helix</keyword>
<sequence>MRSIIIKKRTITRLTALVVAGLTIICLNWRFDLFEINRAVPESRNNRTVAGTVKFEAAEPQLPEKNEKNKVKVQERTGAYSDFFVEYRLEREQTRGQQVEWLREIINSGNVTDETRQKAQEQLLTISKNMTREIDLVNMLKAKGFKEAIVRVNESTVTVIVAADSLTDKETEDIKELVAMGTGVKKENVVIIKRKD</sequence>
<reference evidence="3" key="1">
    <citation type="journal article" date="2015" name="MBio">
        <title>Genome-Resolved Metagenomic Analysis Reveals Roles for Candidate Phyla and Other Microbial Community Members in Biogeochemical Transformations in Oil Reservoirs.</title>
        <authorList>
            <person name="Hu P."/>
            <person name="Tom L."/>
            <person name="Singh A."/>
            <person name="Thomas B.C."/>
            <person name="Baker B.J."/>
            <person name="Piceno Y.M."/>
            <person name="Andersen G.L."/>
            <person name="Banfield J.F."/>
        </authorList>
    </citation>
    <scope>NUCLEOTIDE SEQUENCE [LARGE SCALE GENOMIC DNA]</scope>
</reference>
<accession>A0A101HS17</accession>
<evidence type="ECO:0000313" key="2">
    <source>
        <dbReference type="EMBL" id="KUK81968.1"/>
    </source>
</evidence>
<evidence type="ECO:0008006" key="4">
    <source>
        <dbReference type="Google" id="ProtNLM"/>
    </source>
</evidence>
<comment type="caution">
    <text evidence="2">The sequence shown here is derived from an EMBL/GenBank/DDBJ whole genome shotgun (WGS) entry which is preliminary data.</text>
</comment>
<dbReference type="Pfam" id="PF12685">
    <property type="entry name" value="SpoIIIAH"/>
    <property type="match status" value="1"/>
</dbReference>
<feature type="transmembrane region" description="Helical" evidence="1">
    <location>
        <begin position="12"/>
        <end position="31"/>
    </location>
</feature>
<name>A0A101HS17_9FIRM</name>
<keyword evidence="1" id="KW-0472">Membrane</keyword>
<dbReference type="EMBL" id="LGGS01000117">
    <property type="protein sequence ID" value="KUK81968.1"/>
    <property type="molecule type" value="Genomic_DNA"/>
</dbReference>
<dbReference type="Gene3D" id="1.10.287.4300">
    <property type="entry name" value="Stage III sporulation protein AH-like"/>
    <property type="match status" value="1"/>
</dbReference>
<organism evidence="2 3">
    <name type="scientific">Pelotomaculum thermopropionicum</name>
    <dbReference type="NCBI Taxonomy" id="110500"/>
    <lineage>
        <taxon>Bacteria</taxon>
        <taxon>Bacillati</taxon>
        <taxon>Bacillota</taxon>
        <taxon>Clostridia</taxon>
        <taxon>Eubacteriales</taxon>
        <taxon>Desulfotomaculaceae</taxon>
        <taxon>Pelotomaculum</taxon>
    </lineage>
</organism>
<keyword evidence="1" id="KW-0812">Transmembrane</keyword>
<evidence type="ECO:0000313" key="3">
    <source>
        <dbReference type="Proteomes" id="UP000054705"/>
    </source>
</evidence>
<gene>
    <name evidence="2" type="ORF">XD97_0529</name>
</gene>